<name>A0A382JQ54_9ZZZZ</name>
<evidence type="ECO:0000256" key="3">
    <source>
        <dbReference type="ARBA" id="ARBA00022475"/>
    </source>
</evidence>
<protein>
    <recommendedName>
        <fullName evidence="9">Tripartite ATP-independent periplasmic transporters DctQ component domain-containing protein</fullName>
    </recommendedName>
</protein>
<feature type="domain" description="Tripartite ATP-independent periplasmic transporters DctQ component" evidence="9">
    <location>
        <begin position="32"/>
        <end position="159"/>
    </location>
</feature>
<feature type="transmembrane region" description="Helical" evidence="8">
    <location>
        <begin position="140"/>
        <end position="163"/>
    </location>
</feature>
<dbReference type="GO" id="GO:0005886">
    <property type="term" value="C:plasma membrane"/>
    <property type="evidence" value="ECO:0007669"/>
    <property type="project" value="UniProtKB-SubCell"/>
</dbReference>
<dbReference type="PANTHER" id="PTHR35011">
    <property type="entry name" value="2,3-DIKETO-L-GULONATE TRAP TRANSPORTER SMALL PERMEASE PROTEIN YIAM"/>
    <property type="match status" value="1"/>
</dbReference>
<evidence type="ECO:0000256" key="2">
    <source>
        <dbReference type="ARBA" id="ARBA00022448"/>
    </source>
</evidence>
<comment type="subcellular location">
    <subcellularLocation>
        <location evidence="1">Cell inner membrane</location>
        <topology evidence="1">Multi-pass membrane protein</topology>
    </subcellularLocation>
</comment>
<evidence type="ECO:0000256" key="8">
    <source>
        <dbReference type="SAM" id="Phobius"/>
    </source>
</evidence>
<proteinExistence type="predicted"/>
<dbReference type="GO" id="GO:0015740">
    <property type="term" value="P:C4-dicarboxylate transport"/>
    <property type="evidence" value="ECO:0007669"/>
    <property type="project" value="TreeGrafter"/>
</dbReference>
<dbReference type="EMBL" id="UINC01075608">
    <property type="protein sequence ID" value="SVC13958.1"/>
    <property type="molecule type" value="Genomic_DNA"/>
</dbReference>
<evidence type="ECO:0000313" key="10">
    <source>
        <dbReference type="EMBL" id="SVC13958.1"/>
    </source>
</evidence>
<dbReference type="GO" id="GO:0022857">
    <property type="term" value="F:transmembrane transporter activity"/>
    <property type="evidence" value="ECO:0007669"/>
    <property type="project" value="TreeGrafter"/>
</dbReference>
<accession>A0A382JQ54</accession>
<dbReference type="PANTHER" id="PTHR35011:SF10">
    <property type="entry name" value="TRAP TRANSPORTER SMALL PERMEASE PROTEIN"/>
    <property type="match status" value="1"/>
</dbReference>
<keyword evidence="7 8" id="KW-0472">Membrane</keyword>
<organism evidence="10">
    <name type="scientific">marine metagenome</name>
    <dbReference type="NCBI Taxonomy" id="408172"/>
    <lineage>
        <taxon>unclassified sequences</taxon>
        <taxon>metagenomes</taxon>
        <taxon>ecological metagenomes</taxon>
    </lineage>
</organism>
<evidence type="ECO:0000259" key="9">
    <source>
        <dbReference type="Pfam" id="PF04290"/>
    </source>
</evidence>
<keyword evidence="2" id="KW-0813">Transport</keyword>
<sequence>MSSSADDLNISWVRSLLAHGPSILASLALFFLMAMTFADVVLRSVFNDPIESATELTRLLMAIIVFSSLPIVSWQGKHIVIDLLDHYFSKAMSRIRNFFADGICGIVLVWPSYRVWELAERAKSYGDTTEYLQIPQFYEAYFIAIATMITSVVLVVRSVLWIFSPAKLEVQNLQAMS</sequence>
<keyword evidence="4" id="KW-0997">Cell inner membrane</keyword>
<evidence type="ECO:0000256" key="4">
    <source>
        <dbReference type="ARBA" id="ARBA00022519"/>
    </source>
</evidence>
<dbReference type="InterPro" id="IPR055348">
    <property type="entry name" value="DctQ"/>
</dbReference>
<dbReference type="InterPro" id="IPR007387">
    <property type="entry name" value="TRAP_DctQ"/>
</dbReference>
<evidence type="ECO:0000256" key="6">
    <source>
        <dbReference type="ARBA" id="ARBA00022989"/>
    </source>
</evidence>
<gene>
    <name evidence="10" type="ORF">METZ01_LOCUS266812</name>
</gene>
<dbReference type="Pfam" id="PF04290">
    <property type="entry name" value="DctQ"/>
    <property type="match status" value="1"/>
</dbReference>
<evidence type="ECO:0000256" key="7">
    <source>
        <dbReference type="ARBA" id="ARBA00023136"/>
    </source>
</evidence>
<keyword evidence="3" id="KW-1003">Cell membrane</keyword>
<feature type="transmembrane region" description="Helical" evidence="8">
    <location>
        <begin position="12"/>
        <end position="36"/>
    </location>
</feature>
<evidence type="ECO:0000256" key="1">
    <source>
        <dbReference type="ARBA" id="ARBA00004429"/>
    </source>
</evidence>
<dbReference type="AlphaFoldDB" id="A0A382JQ54"/>
<feature type="transmembrane region" description="Helical" evidence="8">
    <location>
        <begin position="56"/>
        <end position="74"/>
    </location>
</feature>
<reference evidence="10" key="1">
    <citation type="submission" date="2018-05" db="EMBL/GenBank/DDBJ databases">
        <authorList>
            <person name="Lanie J.A."/>
            <person name="Ng W.-L."/>
            <person name="Kazmierczak K.M."/>
            <person name="Andrzejewski T.M."/>
            <person name="Davidsen T.M."/>
            <person name="Wayne K.J."/>
            <person name="Tettelin H."/>
            <person name="Glass J.I."/>
            <person name="Rusch D."/>
            <person name="Podicherti R."/>
            <person name="Tsui H.-C.T."/>
            <person name="Winkler M.E."/>
        </authorList>
    </citation>
    <scope>NUCLEOTIDE SEQUENCE</scope>
</reference>
<evidence type="ECO:0000256" key="5">
    <source>
        <dbReference type="ARBA" id="ARBA00022692"/>
    </source>
</evidence>
<keyword evidence="6 8" id="KW-1133">Transmembrane helix</keyword>
<keyword evidence="5 8" id="KW-0812">Transmembrane</keyword>